<evidence type="ECO:0000259" key="3">
    <source>
        <dbReference type="Pfam" id="PF13649"/>
    </source>
</evidence>
<feature type="binding site" evidence="1">
    <location>
        <position position="18"/>
    </location>
    <ligand>
        <name>Zn(2+)</name>
        <dbReference type="ChEBI" id="CHEBI:29105"/>
    </ligand>
</feature>
<evidence type="ECO:0000256" key="2">
    <source>
        <dbReference type="PIRSR" id="PIRSR018249-2"/>
    </source>
</evidence>
<dbReference type="OrthoDB" id="108476at2"/>
<dbReference type="PIRSF" id="PIRSF018249">
    <property type="entry name" value="MyrA_prd"/>
    <property type="match status" value="1"/>
</dbReference>
<feature type="domain" description="23S rRNA (guanine(745)-N(1))-methyltransferase N-terminal" evidence="4">
    <location>
        <begin position="17"/>
        <end position="51"/>
    </location>
</feature>
<comment type="caution">
    <text evidence="5">The sequence shown here is derived from an EMBL/GenBank/DDBJ whole genome shotgun (WGS) entry which is preliminary data.</text>
</comment>
<proteinExistence type="predicted"/>
<dbReference type="Gene3D" id="3.40.50.150">
    <property type="entry name" value="Vaccinia Virus protein VP39"/>
    <property type="match status" value="1"/>
</dbReference>
<reference evidence="5 6" key="1">
    <citation type="journal article" date="2013" name="Genome Announc.">
        <title>Draft genome sequence of an Actinobacterium, Brachybacterium muris strain UCD-AY4.</title>
        <authorList>
            <person name="Lo J.R."/>
            <person name="Lang J.M."/>
            <person name="Darling A.E."/>
            <person name="Eisen J.A."/>
            <person name="Coil D.A."/>
        </authorList>
    </citation>
    <scope>NUCLEOTIDE SEQUENCE [LARGE SCALE GENOMIC DNA]</scope>
    <source>
        <strain evidence="5 6">UCD-AY4</strain>
    </source>
</reference>
<feature type="binding site" evidence="2">
    <location>
        <position position="202"/>
    </location>
    <ligand>
        <name>S-adenosyl-L-methionine</name>
        <dbReference type="ChEBI" id="CHEBI:59789"/>
    </ligand>
</feature>
<dbReference type="HOGENOM" id="CLU_050931_2_0_11"/>
<dbReference type="Proteomes" id="UP000019754">
    <property type="component" value="Unassembled WGS sequence"/>
</dbReference>
<keyword evidence="1" id="KW-0479">Metal-binding</keyword>
<dbReference type="InterPro" id="IPR016718">
    <property type="entry name" value="rRNA_m1G-MeTrfase_A_prd"/>
</dbReference>
<keyword evidence="6" id="KW-1185">Reference proteome</keyword>
<dbReference type="STRING" id="1249481.D641_0102450"/>
<feature type="binding site" evidence="1">
    <location>
        <position position="34"/>
    </location>
    <ligand>
        <name>Zn(2+)</name>
        <dbReference type="ChEBI" id="CHEBI:29105"/>
    </ligand>
</feature>
<evidence type="ECO:0000313" key="6">
    <source>
        <dbReference type="Proteomes" id="UP000019754"/>
    </source>
</evidence>
<dbReference type="InterPro" id="IPR041698">
    <property type="entry name" value="Methyltransf_25"/>
</dbReference>
<feature type="binding site" evidence="1">
    <location>
        <position position="21"/>
    </location>
    <ligand>
        <name>Zn(2+)</name>
        <dbReference type="ChEBI" id="CHEBI:29105"/>
    </ligand>
</feature>
<dbReference type="GO" id="GO:0032259">
    <property type="term" value="P:methylation"/>
    <property type="evidence" value="ECO:0007669"/>
    <property type="project" value="UniProtKB-KW"/>
</dbReference>
<keyword evidence="5" id="KW-0489">Methyltransferase</keyword>
<evidence type="ECO:0000256" key="1">
    <source>
        <dbReference type="PIRSR" id="PIRSR018249-1"/>
    </source>
</evidence>
<dbReference type="Pfam" id="PF13649">
    <property type="entry name" value="Methyltransf_25"/>
    <property type="match status" value="1"/>
</dbReference>
<evidence type="ECO:0000259" key="4">
    <source>
        <dbReference type="Pfam" id="PF21302"/>
    </source>
</evidence>
<dbReference type="CDD" id="cd02440">
    <property type="entry name" value="AdoMet_MTases"/>
    <property type="match status" value="1"/>
</dbReference>
<dbReference type="Pfam" id="PF21302">
    <property type="entry name" value="Zn_ribbon_RlmA"/>
    <property type="match status" value="1"/>
</dbReference>
<keyword evidence="2" id="KW-0949">S-adenosyl-L-methionine</keyword>
<sequence length="289" mass="30220">MTRPLPTALLAALPLLRCPVCTLPLDARERTLGCAGGHRFDAARGGSVSLLSGPAPVSGDDDDMARARDRFLATGAYGPLRDAVLDLAAPEACAGPDGSPVGARRTVLDAGCGSGWYLAALLAEQPGALGIGLDTSTRSLRFAARAHEHLAAIGADVFSRLPLADDSVDVVLDVFSPRNPPEFARVLRPGGRLVVARPAPDHLAELRETVPAMVGIDPRKEERLAAALDPHFTAGPEIVVRAPLRLGTEAAADLVLMTPSARHVDPAALDLPEELGTTLSVRVSAWTVR</sequence>
<evidence type="ECO:0000313" key="5">
    <source>
        <dbReference type="EMBL" id="EYT50695.1"/>
    </source>
</evidence>
<accession>A0A022L0N2</accession>
<keyword evidence="5" id="KW-0808">Transferase</keyword>
<dbReference type="InterPro" id="IPR050508">
    <property type="entry name" value="Methyltransf_Superfamily"/>
</dbReference>
<dbReference type="InterPro" id="IPR048647">
    <property type="entry name" value="RlmA_N"/>
</dbReference>
<dbReference type="InterPro" id="IPR029063">
    <property type="entry name" value="SAM-dependent_MTases_sf"/>
</dbReference>
<organism evidence="5 6">
    <name type="scientific">Brachybacterium muris UCD-AY4</name>
    <dbReference type="NCBI Taxonomy" id="1249481"/>
    <lineage>
        <taxon>Bacteria</taxon>
        <taxon>Bacillati</taxon>
        <taxon>Actinomycetota</taxon>
        <taxon>Actinomycetes</taxon>
        <taxon>Micrococcales</taxon>
        <taxon>Dermabacteraceae</taxon>
        <taxon>Brachybacterium</taxon>
    </lineage>
</organism>
<dbReference type="RefSeq" id="WP_017822208.1">
    <property type="nucleotide sequence ID" value="NZ_AORC01000003.1"/>
</dbReference>
<feature type="domain" description="Methyltransferase" evidence="3">
    <location>
        <begin position="107"/>
        <end position="191"/>
    </location>
</feature>
<protein>
    <submittedName>
        <fullName evidence="5">Methyltransferase type 11</fullName>
    </submittedName>
</protein>
<dbReference type="PANTHER" id="PTHR42912">
    <property type="entry name" value="METHYLTRANSFERASE"/>
    <property type="match status" value="1"/>
</dbReference>
<dbReference type="AlphaFoldDB" id="A0A022L0N2"/>
<gene>
    <name evidence="5" type="ORF">D641_0102450</name>
</gene>
<dbReference type="GO" id="GO:0008168">
    <property type="term" value="F:methyltransferase activity"/>
    <property type="evidence" value="ECO:0007669"/>
    <property type="project" value="UniProtKB-KW"/>
</dbReference>
<dbReference type="SUPFAM" id="SSF53335">
    <property type="entry name" value="S-adenosyl-L-methionine-dependent methyltransferases"/>
    <property type="match status" value="1"/>
</dbReference>
<dbReference type="PANTHER" id="PTHR42912:SF45">
    <property type="entry name" value="23S RRNA (GUANINE(745)-N(1))-METHYLTRANSFERASE"/>
    <property type="match status" value="1"/>
</dbReference>
<feature type="binding site" evidence="1">
    <location>
        <position position="38"/>
    </location>
    <ligand>
        <name>Zn(2+)</name>
        <dbReference type="ChEBI" id="CHEBI:29105"/>
    </ligand>
</feature>
<keyword evidence="1" id="KW-0862">Zinc</keyword>
<dbReference type="EMBL" id="AORC01000003">
    <property type="protein sequence ID" value="EYT50695.1"/>
    <property type="molecule type" value="Genomic_DNA"/>
</dbReference>
<dbReference type="GO" id="GO:0046872">
    <property type="term" value="F:metal ion binding"/>
    <property type="evidence" value="ECO:0007669"/>
    <property type="project" value="UniProtKB-KW"/>
</dbReference>
<name>A0A022L0N2_9MICO</name>
<feature type="binding site" evidence="2">
    <location>
        <position position="77"/>
    </location>
    <ligand>
        <name>S-adenosyl-L-methionine</name>
        <dbReference type="ChEBI" id="CHEBI:59789"/>
    </ligand>
</feature>